<dbReference type="EMBL" id="RDQH01000328">
    <property type="protein sequence ID" value="RXI05012.1"/>
    <property type="molecule type" value="Genomic_DNA"/>
</dbReference>
<name>A0A498KHH3_MALDO</name>
<evidence type="ECO:0000313" key="2">
    <source>
        <dbReference type="Proteomes" id="UP000290289"/>
    </source>
</evidence>
<evidence type="ECO:0000313" key="1">
    <source>
        <dbReference type="EMBL" id="RXI05012.1"/>
    </source>
</evidence>
<proteinExistence type="predicted"/>
<organism evidence="1 2">
    <name type="scientific">Malus domestica</name>
    <name type="common">Apple</name>
    <name type="synonym">Pyrus malus</name>
    <dbReference type="NCBI Taxonomy" id="3750"/>
    <lineage>
        <taxon>Eukaryota</taxon>
        <taxon>Viridiplantae</taxon>
        <taxon>Streptophyta</taxon>
        <taxon>Embryophyta</taxon>
        <taxon>Tracheophyta</taxon>
        <taxon>Spermatophyta</taxon>
        <taxon>Magnoliopsida</taxon>
        <taxon>eudicotyledons</taxon>
        <taxon>Gunneridae</taxon>
        <taxon>Pentapetalae</taxon>
        <taxon>rosids</taxon>
        <taxon>fabids</taxon>
        <taxon>Rosales</taxon>
        <taxon>Rosaceae</taxon>
        <taxon>Amygdaloideae</taxon>
        <taxon>Maleae</taxon>
        <taxon>Malus</taxon>
    </lineage>
</organism>
<keyword evidence="2" id="KW-1185">Reference proteome</keyword>
<accession>A0A498KHH3</accession>
<protein>
    <submittedName>
        <fullName evidence="1">Uncharacterized protein</fullName>
    </submittedName>
</protein>
<dbReference type="AlphaFoldDB" id="A0A498KHH3"/>
<comment type="caution">
    <text evidence="1">The sequence shown here is derived from an EMBL/GenBank/DDBJ whole genome shotgun (WGS) entry which is preliminary data.</text>
</comment>
<dbReference type="Proteomes" id="UP000290289">
    <property type="component" value="Chromosome 2"/>
</dbReference>
<gene>
    <name evidence="1" type="ORF">DVH24_006269</name>
</gene>
<reference evidence="1 2" key="1">
    <citation type="submission" date="2018-10" db="EMBL/GenBank/DDBJ databases">
        <title>A high-quality apple genome assembly.</title>
        <authorList>
            <person name="Hu J."/>
        </authorList>
    </citation>
    <scope>NUCLEOTIDE SEQUENCE [LARGE SCALE GENOMIC DNA]</scope>
    <source>
        <strain evidence="2">cv. HFTH1</strain>
        <tissue evidence="1">Young leaf</tissue>
    </source>
</reference>
<sequence length="97" mass="10543">MLIGSSGGSTVGSLGSRDPLEAMEATLETPWTGGATPFAAHQLFDERSSVWADVELECRILNKDFGVAGRAILPRPDEMTICMPFLLKKISRCARYP</sequence>